<sequence length="112" mass="12391">MAEEKQLEKIETVEAEVIDDEKVLKLKKPLSNGKSELVFDFEKINGYTLIRCEKASKKEDPSIAVQSLSQIYQAHVAAAAANVRYDDILSLNASDFTAACLKAQAFLLNTGR</sequence>
<dbReference type="AlphaFoldDB" id="A0A1H0P764"/>
<evidence type="ECO:0008006" key="3">
    <source>
        <dbReference type="Google" id="ProtNLM"/>
    </source>
</evidence>
<dbReference type="Proteomes" id="UP000182412">
    <property type="component" value="Unassembled WGS sequence"/>
</dbReference>
<dbReference type="OrthoDB" id="1634566at2"/>
<protein>
    <recommendedName>
        <fullName evidence="3">Phage tail assembly chaperone protein, E, or 41 or 14</fullName>
    </recommendedName>
</protein>
<evidence type="ECO:0000313" key="2">
    <source>
        <dbReference type="Proteomes" id="UP000182412"/>
    </source>
</evidence>
<proteinExistence type="predicted"/>
<organism evidence="1 2">
    <name type="scientific">Selenomonas ruminantium</name>
    <dbReference type="NCBI Taxonomy" id="971"/>
    <lineage>
        <taxon>Bacteria</taxon>
        <taxon>Bacillati</taxon>
        <taxon>Bacillota</taxon>
        <taxon>Negativicutes</taxon>
        <taxon>Selenomonadales</taxon>
        <taxon>Selenomonadaceae</taxon>
        <taxon>Selenomonas</taxon>
    </lineage>
</organism>
<evidence type="ECO:0000313" key="1">
    <source>
        <dbReference type="EMBL" id="SDP00774.1"/>
    </source>
</evidence>
<name>A0A1H0P764_SELRU</name>
<accession>A0A1H0P764</accession>
<dbReference type="RefSeq" id="WP_074571485.1">
    <property type="nucleotide sequence ID" value="NZ_FNJQ01000004.1"/>
</dbReference>
<gene>
    <name evidence="1" type="ORF">SAMN05216366_104139</name>
</gene>
<reference evidence="1 2" key="1">
    <citation type="submission" date="2016-10" db="EMBL/GenBank/DDBJ databases">
        <authorList>
            <person name="de Groot N.N."/>
        </authorList>
    </citation>
    <scope>NUCLEOTIDE SEQUENCE [LARGE SCALE GENOMIC DNA]</scope>
    <source>
        <strain evidence="1 2">S137</strain>
    </source>
</reference>
<dbReference type="EMBL" id="FNJQ01000004">
    <property type="protein sequence ID" value="SDP00774.1"/>
    <property type="molecule type" value="Genomic_DNA"/>
</dbReference>